<dbReference type="Proteomes" id="UP001412067">
    <property type="component" value="Unassembled WGS sequence"/>
</dbReference>
<comment type="caution">
    <text evidence="1">The sequence shown here is derived from an EMBL/GenBank/DDBJ whole genome shotgun (WGS) entry which is preliminary data.</text>
</comment>
<organism evidence="1 2">
    <name type="scientific">Platanthera guangdongensis</name>
    <dbReference type="NCBI Taxonomy" id="2320717"/>
    <lineage>
        <taxon>Eukaryota</taxon>
        <taxon>Viridiplantae</taxon>
        <taxon>Streptophyta</taxon>
        <taxon>Embryophyta</taxon>
        <taxon>Tracheophyta</taxon>
        <taxon>Spermatophyta</taxon>
        <taxon>Magnoliopsida</taxon>
        <taxon>Liliopsida</taxon>
        <taxon>Asparagales</taxon>
        <taxon>Orchidaceae</taxon>
        <taxon>Orchidoideae</taxon>
        <taxon>Orchideae</taxon>
        <taxon>Orchidinae</taxon>
        <taxon>Platanthera</taxon>
    </lineage>
</organism>
<dbReference type="InterPro" id="IPR023214">
    <property type="entry name" value="HAD_sf"/>
</dbReference>
<keyword evidence="2" id="KW-1185">Reference proteome</keyword>
<dbReference type="InterPro" id="IPR036412">
    <property type="entry name" value="HAD-like_sf"/>
</dbReference>
<dbReference type="EMBL" id="JBBWWR010000001">
    <property type="protein sequence ID" value="KAK8970988.1"/>
    <property type="molecule type" value="Genomic_DNA"/>
</dbReference>
<evidence type="ECO:0000313" key="2">
    <source>
        <dbReference type="Proteomes" id="UP001412067"/>
    </source>
</evidence>
<gene>
    <name evidence="1" type="ORF">KSP40_PGU020723</name>
</gene>
<evidence type="ECO:0000313" key="1">
    <source>
        <dbReference type="EMBL" id="KAK8970988.1"/>
    </source>
</evidence>
<dbReference type="InterPro" id="IPR010708">
    <property type="entry name" value="5'(3')-deoxyribonucleotidase"/>
</dbReference>
<dbReference type="PANTHER" id="PTHR35134:SF2">
    <property type="entry name" value="NUCLEOTIDASE YQFW-RELATED"/>
    <property type="match status" value="1"/>
</dbReference>
<reference evidence="1 2" key="1">
    <citation type="journal article" date="2022" name="Nat. Plants">
        <title>Genomes of leafy and leafless Platanthera orchids illuminate the evolution of mycoheterotrophy.</title>
        <authorList>
            <person name="Li M.H."/>
            <person name="Liu K.W."/>
            <person name="Li Z."/>
            <person name="Lu H.C."/>
            <person name="Ye Q.L."/>
            <person name="Zhang D."/>
            <person name="Wang J.Y."/>
            <person name="Li Y.F."/>
            <person name="Zhong Z.M."/>
            <person name="Liu X."/>
            <person name="Yu X."/>
            <person name="Liu D.K."/>
            <person name="Tu X.D."/>
            <person name="Liu B."/>
            <person name="Hao Y."/>
            <person name="Liao X.Y."/>
            <person name="Jiang Y.T."/>
            <person name="Sun W.H."/>
            <person name="Chen J."/>
            <person name="Chen Y.Q."/>
            <person name="Ai Y."/>
            <person name="Zhai J.W."/>
            <person name="Wu S.S."/>
            <person name="Zhou Z."/>
            <person name="Hsiao Y.Y."/>
            <person name="Wu W.L."/>
            <person name="Chen Y.Y."/>
            <person name="Lin Y.F."/>
            <person name="Hsu J.L."/>
            <person name="Li C.Y."/>
            <person name="Wang Z.W."/>
            <person name="Zhao X."/>
            <person name="Zhong W.Y."/>
            <person name="Ma X.K."/>
            <person name="Ma L."/>
            <person name="Huang J."/>
            <person name="Chen G.Z."/>
            <person name="Huang M.Z."/>
            <person name="Huang L."/>
            <person name="Peng D.H."/>
            <person name="Luo Y.B."/>
            <person name="Zou S.Q."/>
            <person name="Chen S.P."/>
            <person name="Lan S."/>
            <person name="Tsai W.C."/>
            <person name="Van de Peer Y."/>
            <person name="Liu Z.J."/>
        </authorList>
    </citation>
    <scope>NUCLEOTIDE SEQUENCE [LARGE SCALE GENOMIC DNA]</scope>
    <source>
        <strain evidence="1">Lor288</strain>
    </source>
</reference>
<evidence type="ECO:0008006" key="3">
    <source>
        <dbReference type="Google" id="ProtNLM"/>
    </source>
</evidence>
<dbReference type="InterPro" id="IPR052419">
    <property type="entry name" value="5_3-deoxyribonucleotidase-like"/>
</dbReference>
<proteinExistence type="predicted"/>
<dbReference type="PANTHER" id="PTHR35134">
    <property type="entry name" value="NUCLEOTIDASE YQFW-RELATED"/>
    <property type="match status" value="1"/>
</dbReference>
<protein>
    <recommendedName>
        <fullName evidence="3">Tac7077</fullName>
    </recommendedName>
</protein>
<sequence length="317" mass="36112">MAISELQFSAVSCYPFCRRRQDDCSRVESIGLIETRNSAFRYTSASRLRSFLNRKNGFDKRAHGGRTRVHAIAPPTQLFRDSTGSFEEVAVDLMNGFGEPLGFPGQQNNEKMVVAVDIDEVLGSSLHAMNRFMADRYALDHKVSEYYVYEFFRVWKCSPAEADVRVHEFYKTPYFRFGVDPIPGAQSVLRNLSAFCDLSIVTSRQNVIRGHTHDWIEKHFPGVFQQIQFGNHFALSGNSRPKSEICRSLGAQVLIDDNPRYALECAEAGVKVLLFNYRNSYPWCKDCRVGSHGLVTEVCSWEEVERQLISWSTSLCS</sequence>
<dbReference type="Pfam" id="PF06941">
    <property type="entry name" value="NT5C"/>
    <property type="match status" value="1"/>
</dbReference>
<dbReference type="Gene3D" id="3.40.50.1000">
    <property type="entry name" value="HAD superfamily/HAD-like"/>
    <property type="match status" value="1"/>
</dbReference>
<accession>A0ABR2N4C3</accession>
<dbReference type="SUPFAM" id="SSF56784">
    <property type="entry name" value="HAD-like"/>
    <property type="match status" value="1"/>
</dbReference>
<name>A0ABR2N4C3_9ASPA</name>